<dbReference type="InterPro" id="IPR001126">
    <property type="entry name" value="UmuC"/>
</dbReference>
<dbReference type="InterPro" id="IPR001357">
    <property type="entry name" value="BRCT_dom"/>
</dbReference>
<dbReference type="Gene3D" id="3.30.70.270">
    <property type="match status" value="1"/>
</dbReference>
<dbReference type="GO" id="GO:0017125">
    <property type="term" value="F:deoxycytidyl transferase activity"/>
    <property type="evidence" value="ECO:0007669"/>
    <property type="project" value="TreeGrafter"/>
</dbReference>
<comment type="similarity">
    <text evidence="2">Belongs to the DNA polymerase type-Y family.</text>
</comment>
<feature type="domain" description="UmuC" evidence="15">
    <location>
        <begin position="465"/>
        <end position="664"/>
    </location>
</feature>
<evidence type="ECO:0000256" key="5">
    <source>
        <dbReference type="ARBA" id="ARBA00022679"/>
    </source>
</evidence>
<dbReference type="FunFam" id="3.30.1490.100:FF:000001">
    <property type="entry name" value="DNA repair protein REV1"/>
    <property type="match status" value="1"/>
</dbReference>
<keyword evidence="17" id="KW-1185">Reference proteome</keyword>
<evidence type="ECO:0000256" key="2">
    <source>
        <dbReference type="ARBA" id="ARBA00010945"/>
    </source>
</evidence>
<evidence type="ECO:0000256" key="6">
    <source>
        <dbReference type="ARBA" id="ARBA00022695"/>
    </source>
</evidence>
<dbReference type="OrthoDB" id="427711at2759"/>
<dbReference type="Pfam" id="PF21999">
    <property type="entry name" value="IMS_HHH_1"/>
    <property type="match status" value="1"/>
</dbReference>
<dbReference type="InterPro" id="IPR036775">
    <property type="entry name" value="DNA_pol_Y-fam_lit_finger_sf"/>
</dbReference>
<dbReference type="CDD" id="cd17719">
    <property type="entry name" value="BRCT_Rev1"/>
    <property type="match status" value="1"/>
</dbReference>
<dbReference type="GO" id="GO:0070987">
    <property type="term" value="P:error-free translesion synthesis"/>
    <property type="evidence" value="ECO:0007669"/>
    <property type="project" value="TreeGrafter"/>
</dbReference>
<evidence type="ECO:0000259" key="15">
    <source>
        <dbReference type="PROSITE" id="PS50173"/>
    </source>
</evidence>
<dbReference type="GO" id="GO:0003684">
    <property type="term" value="F:damaged DNA binding"/>
    <property type="evidence" value="ECO:0007669"/>
    <property type="project" value="InterPro"/>
</dbReference>
<dbReference type="PROSITE" id="PS50173">
    <property type="entry name" value="UMUC"/>
    <property type="match status" value="1"/>
</dbReference>
<dbReference type="Gene3D" id="3.40.50.10190">
    <property type="entry name" value="BRCT domain"/>
    <property type="match status" value="1"/>
</dbReference>
<dbReference type="InterPro" id="IPR017961">
    <property type="entry name" value="DNA_pol_Y-fam_little_finger"/>
</dbReference>
<dbReference type="Pfam" id="PF11799">
    <property type="entry name" value="IMS_C"/>
    <property type="match status" value="1"/>
</dbReference>
<dbReference type="PANTHER" id="PTHR45990">
    <property type="entry name" value="DNA REPAIR PROTEIN REV1"/>
    <property type="match status" value="1"/>
</dbReference>
<dbReference type="InterPro" id="IPR053848">
    <property type="entry name" value="IMS_HHH_1"/>
</dbReference>
<keyword evidence="12" id="KW-0539">Nucleus</keyword>
<evidence type="ECO:0000256" key="7">
    <source>
        <dbReference type="ARBA" id="ARBA00022723"/>
    </source>
</evidence>
<feature type="region of interest" description="Disordered" evidence="13">
    <location>
        <begin position="1"/>
        <end position="29"/>
    </location>
</feature>
<accession>A0A1Z5K4W0</accession>
<evidence type="ECO:0000313" key="17">
    <source>
        <dbReference type="Proteomes" id="UP000198406"/>
    </source>
</evidence>
<dbReference type="InParanoid" id="A0A1Z5K4W0"/>
<dbReference type="SMART" id="SM00292">
    <property type="entry name" value="BRCT"/>
    <property type="match status" value="1"/>
</dbReference>
<keyword evidence="4" id="KW-0237">DNA synthesis</keyword>
<comment type="caution">
    <text evidence="16">The sequence shown here is derived from an EMBL/GenBank/DDBJ whole genome shotgun (WGS) entry which is preliminary data.</text>
</comment>
<sequence length="1156" mass="130322">MVKPPKTMQPEAINLEKAGRSQNASFGEDSFRNYMARKIDMQRQQFGLILPPPPPESQELKKGLKRRVSFSVDVKDKKEKKRKKSGIQSVLKRLQRRHGSRRKRKRADITEDDQHDNSFLEDDVEEFIDETAAKSPASDEIESSDCETQMHKLNIEARKDLFFRGIVVMVNGYTDPDAESIQRMLHKHGGDLEKYETSRITHIIAERLSTAKANIYKKQRKPTPVCYPTWIVDCVKAQSLLPYGPYLIKEVREQFATNGSIADLFRRVEENKVSRDGCSVQRGDSSLSSPSSVVKKGELLVDETSQYHSFTVSPVGESLETLQHESSAYREDVFSQSQDTYTLMNGLDSADFPVDESDRVDSSLKVTDNVTEFRVDQRIVDVPRVINEGLSNENSHDIVSGIAANSSKKDSKHINGRIRTVGTDPDFLESFFSASRLSFIGSFKQRVRNTSTLQNEKKVNQQRYVLHIDMDCFFAAVALRNYPAYQDKPVVISHFGISPGTNEPVDEVTATSTSECATCNYHARKFGIKKGMYLGQAKQLCPDLVVLKYDFEGYEEVSQQVTDILEEQADLYFGNLEQVSCDEAFLEIFLEVSDESRQKVAVIAESIRTSIFDVTGCTATVGVGYNKFLAKLATDKVKPNRSFVVDNPHDLLKELKLRDLHGIGYKLERKLEEEQLVTVQDVWDLGKEAEGELIRVLGPGMGKKIWLFCKGIDDRPVQPAERKTIGAECNYGVRFNGPYGVDHMMKGLAKEVARRMAHVGVKGSKVSLKLKQRKQGAPPPPKFLGHGSCHNLSRCCEVPFDAVTRDSEVLFHCGMKLLDEMCVNRDDIRGMGIIVSKLVRDNTEVIDLRTRIEPSILDYFKNPHIEVSANDTGEREAANLRNSPTSSEDISVVAVHHPPTDADCDIDIPSLSQLHLSQVNQLPSPMRQTILSKVDAANKERKITDERNAISSRDARLLQTDMRRMMKLAAVKSGDQSILGSSDLGVSMTQLESLPLELQLQLANGDDRPIGLVPRKTRNTSDLSRPVRSKFGALASDQSITEFDAEVIAVDSDSDDPSVPLTVRRQSFYQENVKPLMIFMDENSSNNEEAVNQVLEFFHVVIAEEERHQEAVVLLRSIRRRKDSWSAYPFNQILDELNSSMKRTFGYSLDRQMLEY</sequence>
<evidence type="ECO:0000256" key="12">
    <source>
        <dbReference type="ARBA" id="ARBA00023242"/>
    </source>
</evidence>
<keyword evidence="11" id="KW-0234">DNA repair</keyword>
<evidence type="ECO:0000259" key="14">
    <source>
        <dbReference type="PROSITE" id="PS50172"/>
    </source>
</evidence>
<dbReference type="GO" id="GO:0005634">
    <property type="term" value="C:nucleus"/>
    <property type="evidence" value="ECO:0007669"/>
    <property type="project" value="UniProtKB-SubCell"/>
</dbReference>
<keyword evidence="9" id="KW-0460">Magnesium</keyword>
<dbReference type="Gene3D" id="3.30.1490.100">
    <property type="entry name" value="DNA polymerase, Y-family, little finger domain"/>
    <property type="match status" value="1"/>
</dbReference>
<keyword evidence="8" id="KW-0227">DNA damage</keyword>
<dbReference type="GO" id="GO:0042276">
    <property type="term" value="P:error-prone translesion synthesis"/>
    <property type="evidence" value="ECO:0007669"/>
    <property type="project" value="TreeGrafter"/>
</dbReference>
<comment type="subcellular location">
    <subcellularLocation>
        <location evidence="1">Nucleus</location>
    </subcellularLocation>
</comment>
<evidence type="ECO:0000256" key="3">
    <source>
        <dbReference type="ARBA" id="ARBA00020399"/>
    </source>
</evidence>
<dbReference type="Pfam" id="PF16589">
    <property type="entry name" value="BRCT_2"/>
    <property type="match status" value="1"/>
</dbReference>
<dbReference type="GO" id="GO:0046872">
    <property type="term" value="F:metal ion binding"/>
    <property type="evidence" value="ECO:0007669"/>
    <property type="project" value="UniProtKB-KW"/>
</dbReference>
<evidence type="ECO:0000256" key="4">
    <source>
        <dbReference type="ARBA" id="ARBA00022634"/>
    </source>
</evidence>
<organism evidence="16 17">
    <name type="scientific">Fistulifera solaris</name>
    <name type="common">Oleaginous diatom</name>
    <dbReference type="NCBI Taxonomy" id="1519565"/>
    <lineage>
        <taxon>Eukaryota</taxon>
        <taxon>Sar</taxon>
        <taxon>Stramenopiles</taxon>
        <taxon>Ochrophyta</taxon>
        <taxon>Bacillariophyta</taxon>
        <taxon>Bacillariophyceae</taxon>
        <taxon>Bacillariophycidae</taxon>
        <taxon>Naviculales</taxon>
        <taxon>Naviculaceae</taxon>
        <taxon>Fistulifera</taxon>
    </lineage>
</organism>
<evidence type="ECO:0000256" key="11">
    <source>
        <dbReference type="ARBA" id="ARBA00023204"/>
    </source>
</evidence>
<dbReference type="SUPFAM" id="SSF100879">
    <property type="entry name" value="Lesion bypass DNA polymerase (Y-family), little finger domain"/>
    <property type="match status" value="1"/>
</dbReference>
<evidence type="ECO:0000313" key="16">
    <source>
        <dbReference type="EMBL" id="GAX21111.1"/>
    </source>
</evidence>
<dbReference type="SUPFAM" id="SSF56672">
    <property type="entry name" value="DNA/RNA polymerases"/>
    <property type="match status" value="1"/>
</dbReference>
<evidence type="ECO:0000256" key="13">
    <source>
        <dbReference type="SAM" id="MobiDB-lite"/>
    </source>
</evidence>
<dbReference type="Gene3D" id="1.10.150.20">
    <property type="entry name" value="5' to 3' exonuclease, C-terminal subdomain"/>
    <property type="match status" value="1"/>
</dbReference>
<dbReference type="Proteomes" id="UP000198406">
    <property type="component" value="Unassembled WGS sequence"/>
</dbReference>
<dbReference type="InterPro" id="IPR036420">
    <property type="entry name" value="BRCT_dom_sf"/>
</dbReference>
<dbReference type="SUPFAM" id="SSF52113">
    <property type="entry name" value="BRCT domain"/>
    <property type="match status" value="1"/>
</dbReference>
<feature type="domain" description="BRCT" evidence="14">
    <location>
        <begin position="158"/>
        <end position="248"/>
    </location>
</feature>
<dbReference type="AlphaFoldDB" id="A0A1Z5K4W0"/>
<keyword evidence="7" id="KW-0479">Metal-binding</keyword>
<evidence type="ECO:0000256" key="10">
    <source>
        <dbReference type="ARBA" id="ARBA00023125"/>
    </source>
</evidence>
<evidence type="ECO:0000256" key="1">
    <source>
        <dbReference type="ARBA" id="ARBA00004123"/>
    </source>
</evidence>
<dbReference type="PANTHER" id="PTHR45990:SF1">
    <property type="entry name" value="DNA REPAIR PROTEIN REV1"/>
    <property type="match status" value="1"/>
</dbReference>
<feature type="region of interest" description="Disordered" evidence="13">
    <location>
        <begin position="46"/>
        <end position="65"/>
    </location>
</feature>
<reference evidence="16 17" key="1">
    <citation type="journal article" date="2015" name="Plant Cell">
        <title>Oil accumulation by the oleaginous diatom Fistulifera solaris as revealed by the genome and transcriptome.</title>
        <authorList>
            <person name="Tanaka T."/>
            <person name="Maeda Y."/>
            <person name="Veluchamy A."/>
            <person name="Tanaka M."/>
            <person name="Abida H."/>
            <person name="Marechal E."/>
            <person name="Bowler C."/>
            <person name="Muto M."/>
            <person name="Sunaga Y."/>
            <person name="Tanaka M."/>
            <person name="Yoshino T."/>
            <person name="Taniguchi T."/>
            <person name="Fukuda Y."/>
            <person name="Nemoto M."/>
            <person name="Matsumoto M."/>
            <person name="Wong P.S."/>
            <person name="Aburatani S."/>
            <person name="Fujibuchi W."/>
        </authorList>
    </citation>
    <scope>NUCLEOTIDE SEQUENCE [LARGE SCALE GENOMIC DNA]</scope>
    <source>
        <strain evidence="16 17">JPCC DA0580</strain>
    </source>
</reference>
<protein>
    <recommendedName>
        <fullName evidence="3">DNA repair protein REV1</fullName>
    </recommendedName>
</protein>
<dbReference type="InterPro" id="IPR043128">
    <property type="entry name" value="Rev_trsase/Diguanyl_cyclase"/>
</dbReference>
<evidence type="ECO:0000256" key="8">
    <source>
        <dbReference type="ARBA" id="ARBA00022763"/>
    </source>
</evidence>
<dbReference type="Gene3D" id="3.40.1170.60">
    <property type="match status" value="1"/>
</dbReference>
<evidence type="ECO:0000256" key="9">
    <source>
        <dbReference type="ARBA" id="ARBA00022842"/>
    </source>
</evidence>
<dbReference type="PROSITE" id="PS50172">
    <property type="entry name" value="BRCT"/>
    <property type="match status" value="1"/>
</dbReference>
<dbReference type="InterPro" id="IPR043502">
    <property type="entry name" value="DNA/RNA_pol_sf"/>
</dbReference>
<keyword evidence="5" id="KW-0808">Transferase</keyword>
<dbReference type="GO" id="GO:0006281">
    <property type="term" value="P:DNA repair"/>
    <property type="evidence" value="ECO:0007669"/>
    <property type="project" value="UniProtKB-KW"/>
</dbReference>
<gene>
    <name evidence="16" type="ORF">FisN_1Lh214</name>
</gene>
<feature type="region of interest" description="Disordered" evidence="13">
    <location>
        <begin position="71"/>
        <end position="116"/>
    </location>
</feature>
<dbReference type="GO" id="GO:0003887">
    <property type="term" value="F:DNA-directed DNA polymerase activity"/>
    <property type="evidence" value="ECO:0007669"/>
    <property type="project" value="InterPro"/>
</dbReference>
<keyword evidence="10" id="KW-0238">DNA-binding</keyword>
<keyword evidence="6" id="KW-0548">Nucleotidyltransferase</keyword>
<proteinExistence type="inferred from homology"/>
<dbReference type="Pfam" id="PF00817">
    <property type="entry name" value="IMS"/>
    <property type="match status" value="1"/>
</dbReference>
<feature type="compositionally biased region" description="Basic residues" evidence="13">
    <location>
        <begin position="93"/>
        <end position="106"/>
    </location>
</feature>
<dbReference type="EMBL" id="BDSP01000153">
    <property type="protein sequence ID" value="GAX21111.1"/>
    <property type="molecule type" value="Genomic_DNA"/>
</dbReference>
<name>A0A1Z5K4W0_FISSO</name>